<dbReference type="NCBIfam" id="TIGR01515">
    <property type="entry name" value="branching_enzym"/>
    <property type="match status" value="1"/>
</dbReference>
<sequence>MPGTISQDTLNKLLHFDHHDPFDVLGFHKIHWGGKDVSVIRVLNPAAKSIQIVDLSKKGKKETIYEMKPIHYNGMFEYVFEDAREFFPYLLRIEYHNGVLHETEDPYVFPPVLTDFDLHLFNEGTHQNIYEKLGAHIMEVNGVKGVLFAVWAPNARAVAVVGDFNAWDNRRHQMRVRGSSGVWEIFVPRIGEGENYKFQIKTKHHHILDKSDPYGFYAEVRPKTASRVWDIHKYTWHDEAWLKKRAESQNLHKPMSIYEVHLGSWMRIPETNEFLSYRDLAHKLADYVKEMGYTHVELLPVAEHPFDGSWGYQVTGYYAPTSRFGTPDDFMYFVDYMHQNNIGVILDWVPGHFPKDAHGLARFDGTALYEHEDPRKGEHMDWGTYIFNYGRNEVRNFLISNALFWLDRYHIDGLRVDAVASMLYLDYSRKEGEWVPNIYGGRENLEAIDFMKRMNELVYSKFPGTTTIAEESTAFGGVSRPTYVGGLGFEFKWNMGWMNDTLVYFSKDPIYRKYHQGTITFSMVYAYSENFILVLSHDEVVHGKRSILDKMPGDVWQKFANTRLLYTYMWTHPGKKLLFMGQDFGQWQEWSEARSIDWHLTQYEPHAKLQKLVKDLNHLYVNEPALYELDTEPYGFEWIDFYDSDHSIISYLRRDRKENFVVVVLNMTPLPHYNYRIGTIARGFYKEIFNSDSEIYGGANIGNAGGVWSDDIGWQGKPYSLSLTIPPLAGIILKLKKEDEAS</sequence>
<dbReference type="InterPro" id="IPR037439">
    <property type="entry name" value="Branching_enzy"/>
</dbReference>
<comment type="subunit">
    <text evidence="10">Monomer.</text>
</comment>
<dbReference type="FunFam" id="3.20.20.80:FF:000003">
    <property type="entry name" value="1,4-alpha-glucan branching enzyme GlgB"/>
    <property type="match status" value="1"/>
</dbReference>
<keyword evidence="9 10" id="KW-0119">Carbohydrate metabolism</keyword>
<dbReference type="KEGG" id="taqu:KDW03_10335"/>
<dbReference type="PANTHER" id="PTHR43651">
    <property type="entry name" value="1,4-ALPHA-GLUCAN-BRANCHING ENZYME"/>
    <property type="match status" value="1"/>
</dbReference>
<dbReference type="SUPFAM" id="SSF51011">
    <property type="entry name" value="Glycosyl hydrolase domain"/>
    <property type="match status" value="1"/>
</dbReference>
<evidence type="ECO:0000259" key="12">
    <source>
        <dbReference type="SMART" id="SM00642"/>
    </source>
</evidence>
<proteinExistence type="inferred from homology"/>
<dbReference type="CDD" id="cd11322">
    <property type="entry name" value="AmyAc_Glg_BE"/>
    <property type="match status" value="1"/>
</dbReference>
<dbReference type="SMART" id="SM00642">
    <property type="entry name" value="Aamy"/>
    <property type="match status" value="1"/>
</dbReference>
<keyword evidence="6 10" id="KW-0328">Glycosyltransferase</keyword>
<accession>A0AAX3BC86</accession>
<dbReference type="SUPFAM" id="SSF51445">
    <property type="entry name" value="(Trans)glycosidases"/>
    <property type="match status" value="1"/>
</dbReference>
<dbReference type="HAMAP" id="MF_00685">
    <property type="entry name" value="GlgB"/>
    <property type="match status" value="1"/>
</dbReference>
<dbReference type="PANTHER" id="PTHR43651:SF3">
    <property type="entry name" value="1,4-ALPHA-GLUCAN-BRANCHING ENZYME"/>
    <property type="match status" value="1"/>
</dbReference>
<dbReference type="GO" id="GO:0005829">
    <property type="term" value="C:cytosol"/>
    <property type="evidence" value="ECO:0007669"/>
    <property type="project" value="TreeGrafter"/>
</dbReference>
<dbReference type="FunFam" id="2.60.40.1180:FF:000002">
    <property type="entry name" value="1,4-alpha-glucan branching enzyme GlgB"/>
    <property type="match status" value="1"/>
</dbReference>
<dbReference type="Pfam" id="PF02806">
    <property type="entry name" value="Alpha-amylase_C"/>
    <property type="match status" value="1"/>
</dbReference>
<evidence type="ECO:0000256" key="11">
    <source>
        <dbReference type="PIRSR" id="PIRSR000463-1"/>
    </source>
</evidence>
<reference evidence="13" key="2">
    <citation type="submission" date="2022-06" db="EMBL/GenBank/DDBJ databases">
        <title>Thermospira aquatica gen. nov., sp. nov.</title>
        <authorList>
            <person name="Ben Ali Gam Z."/>
            <person name="Labat M."/>
        </authorList>
    </citation>
    <scope>NUCLEOTIDE SEQUENCE</scope>
    <source>
        <strain evidence="13">F1F22</strain>
    </source>
</reference>
<comment type="function">
    <text evidence="2 10">Catalyzes the formation of the alpha-1,6-glucosidic linkages in glycogen by scission of a 1,4-alpha-linked oligosaccharide from growing alpha-1,4-glucan chains and the subsequent attachment of the oligosaccharide to the alpha-1,6 position.</text>
</comment>
<gene>
    <name evidence="10 13" type="primary">glgB</name>
    <name evidence="13" type="ORF">KDW03_10335</name>
</gene>
<dbReference type="PIRSF" id="PIRSF000463">
    <property type="entry name" value="GlgB"/>
    <property type="match status" value="1"/>
</dbReference>
<dbReference type="GO" id="GO:0005978">
    <property type="term" value="P:glycogen biosynthetic process"/>
    <property type="evidence" value="ECO:0007669"/>
    <property type="project" value="UniProtKB-UniRule"/>
</dbReference>
<comment type="pathway">
    <text evidence="3 10">Glycan biosynthesis; glycogen biosynthesis.</text>
</comment>
<evidence type="ECO:0000256" key="4">
    <source>
        <dbReference type="ARBA" id="ARBA00009000"/>
    </source>
</evidence>
<dbReference type="InterPro" id="IPR006047">
    <property type="entry name" value="GH13_cat_dom"/>
</dbReference>
<organism evidence="13 14">
    <name type="scientific">Thermospira aquatica</name>
    <dbReference type="NCBI Taxonomy" id="2828656"/>
    <lineage>
        <taxon>Bacteria</taxon>
        <taxon>Pseudomonadati</taxon>
        <taxon>Spirochaetota</taxon>
        <taxon>Spirochaetia</taxon>
        <taxon>Brevinematales</taxon>
        <taxon>Thermospiraceae</taxon>
        <taxon>Thermospira</taxon>
    </lineage>
</organism>
<keyword evidence="14" id="KW-1185">Reference proteome</keyword>
<dbReference type="EC" id="2.4.1.18" evidence="10"/>
<evidence type="ECO:0000256" key="7">
    <source>
        <dbReference type="ARBA" id="ARBA00022679"/>
    </source>
</evidence>
<dbReference type="InterPro" id="IPR006048">
    <property type="entry name" value="A-amylase/branching_C"/>
</dbReference>
<feature type="domain" description="Glycosyl hydrolase family 13 catalytic" evidence="12">
    <location>
        <begin position="259"/>
        <end position="620"/>
    </location>
</feature>
<evidence type="ECO:0000313" key="14">
    <source>
        <dbReference type="Proteomes" id="UP001056539"/>
    </source>
</evidence>
<dbReference type="CDD" id="cd02855">
    <property type="entry name" value="E_set_GBE_prok_N"/>
    <property type="match status" value="1"/>
</dbReference>
<feature type="active site" description="Proton donor" evidence="10 11">
    <location>
        <position position="470"/>
    </location>
</feature>
<evidence type="ECO:0000256" key="5">
    <source>
        <dbReference type="ARBA" id="ARBA00022600"/>
    </source>
</evidence>
<feature type="active site" description="Nucleophile" evidence="10 11">
    <location>
        <position position="417"/>
    </location>
</feature>
<evidence type="ECO:0000313" key="13">
    <source>
        <dbReference type="EMBL" id="URA09867.1"/>
    </source>
</evidence>
<dbReference type="Gene3D" id="2.60.40.10">
    <property type="entry name" value="Immunoglobulins"/>
    <property type="match status" value="2"/>
</dbReference>
<dbReference type="Gene3D" id="3.20.20.80">
    <property type="entry name" value="Glycosidases"/>
    <property type="match status" value="1"/>
</dbReference>
<dbReference type="Gene3D" id="2.60.40.1180">
    <property type="entry name" value="Golgi alpha-mannosidase II"/>
    <property type="match status" value="1"/>
</dbReference>
<reference evidence="13" key="1">
    <citation type="submission" date="2021-04" db="EMBL/GenBank/DDBJ databases">
        <authorList>
            <person name="Postec A."/>
        </authorList>
    </citation>
    <scope>NUCLEOTIDE SEQUENCE</scope>
    <source>
        <strain evidence="13">F1F22</strain>
    </source>
</reference>
<evidence type="ECO:0000256" key="2">
    <source>
        <dbReference type="ARBA" id="ARBA00002953"/>
    </source>
</evidence>
<keyword evidence="7 10" id="KW-0808">Transferase</keyword>
<evidence type="ECO:0000256" key="6">
    <source>
        <dbReference type="ARBA" id="ARBA00022676"/>
    </source>
</evidence>
<dbReference type="GO" id="GO:0004553">
    <property type="term" value="F:hydrolase activity, hydrolyzing O-glycosyl compounds"/>
    <property type="evidence" value="ECO:0007669"/>
    <property type="project" value="InterPro"/>
</dbReference>
<evidence type="ECO:0000256" key="1">
    <source>
        <dbReference type="ARBA" id="ARBA00000826"/>
    </source>
</evidence>
<dbReference type="InterPro" id="IPR044143">
    <property type="entry name" value="GlgB_N_E_set_prok"/>
</dbReference>
<keyword evidence="5 10" id="KW-0321">Glycogen metabolism</keyword>
<dbReference type="SUPFAM" id="SSF81296">
    <property type="entry name" value="E set domains"/>
    <property type="match status" value="2"/>
</dbReference>
<dbReference type="InterPro" id="IPR006407">
    <property type="entry name" value="GlgB"/>
</dbReference>
<name>A0AAX3BC86_9SPIR</name>
<dbReference type="NCBIfam" id="NF003811">
    <property type="entry name" value="PRK05402.1"/>
    <property type="match status" value="1"/>
</dbReference>
<dbReference type="EMBL" id="CP073355">
    <property type="protein sequence ID" value="URA09867.1"/>
    <property type="molecule type" value="Genomic_DNA"/>
</dbReference>
<dbReference type="InterPro" id="IPR013783">
    <property type="entry name" value="Ig-like_fold"/>
</dbReference>
<dbReference type="GO" id="GO:0043169">
    <property type="term" value="F:cation binding"/>
    <property type="evidence" value="ECO:0007669"/>
    <property type="project" value="InterPro"/>
</dbReference>
<dbReference type="GO" id="GO:0003844">
    <property type="term" value="F:1,4-alpha-glucan branching enzyme activity"/>
    <property type="evidence" value="ECO:0007669"/>
    <property type="project" value="UniProtKB-UniRule"/>
</dbReference>
<dbReference type="FunFam" id="2.60.40.10:FF:000169">
    <property type="entry name" value="1,4-alpha-glucan branching enzyme GlgB"/>
    <property type="match status" value="1"/>
</dbReference>
<dbReference type="Pfam" id="PF02922">
    <property type="entry name" value="CBM_48"/>
    <property type="match status" value="1"/>
</dbReference>
<dbReference type="InterPro" id="IPR017853">
    <property type="entry name" value="GH"/>
</dbReference>
<evidence type="ECO:0000256" key="8">
    <source>
        <dbReference type="ARBA" id="ARBA00023056"/>
    </source>
</evidence>
<dbReference type="InterPro" id="IPR013780">
    <property type="entry name" value="Glyco_hydro_b"/>
</dbReference>
<dbReference type="Pfam" id="PF00128">
    <property type="entry name" value="Alpha-amylase"/>
    <property type="match status" value="1"/>
</dbReference>
<dbReference type="RefSeq" id="WP_271434999.1">
    <property type="nucleotide sequence ID" value="NZ_CP073355.1"/>
</dbReference>
<dbReference type="Proteomes" id="UP001056539">
    <property type="component" value="Chromosome"/>
</dbReference>
<evidence type="ECO:0000256" key="3">
    <source>
        <dbReference type="ARBA" id="ARBA00004964"/>
    </source>
</evidence>
<dbReference type="InterPro" id="IPR004193">
    <property type="entry name" value="Glyco_hydro_13_N"/>
</dbReference>
<dbReference type="Pfam" id="PF22019">
    <property type="entry name" value="GlgB_N"/>
    <property type="match status" value="1"/>
</dbReference>
<evidence type="ECO:0000256" key="9">
    <source>
        <dbReference type="ARBA" id="ARBA00023277"/>
    </source>
</evidence>
<keyword evidence="8 10" id="KW-0320">Glycogen biosynthesis</keyword>
<dbReference type="InterPro" id="IPR014756">
    <property type="entry name" value="Ig_E-set"/>
</dbReference>
<dbReference type="InterPro" id="IPR054169">
    <property type="entry name" value="GlgB_N"/>
</dbReference>
<comment type="similarity">
    <text evidence="4 10">Belongs to the glycosyl hydrolase 13 family. GlgB subfamily.</text>
</comment>
<evidence type="ECO:0000256" key="10">
    <source>
        <dbReference type="HAMAP-Rule" id="MF_00685"/>
    </source>
</evidence>
<comment type="catalytic activity">
    <reaction evidence="1 10">
        <text>Transfers a segment of a (1-&gt;4)-alpha-D-glucan chain to a primary hydroxy group in a similar glucan chain.</text>
        <dbReference type="EC" id="2.4.1.18"/>
    </reaction>
</comment>
<protein>
    <recommendedName>
        <fullName evidence="10">1,4-alpha-glucan branching enzyme GlgB</fullName>
        <ecNumber evidence="10">2.4.1.18</ecNumber>
    </recommendedName>
    <alternativeName>
        <fullName evidence="10">1,4-alpha-D-glucan:1,4-alpha-D-glucan 6-glucosyl-transferase</fullName>
    </alternativeName>
    <alternativeName>
        <fullName evidence="10">Alpha-(1-&gt;4)-glucan branching enzyme</fullName>
    </alternativeName>
    <alternativeName>
        <fullName evidence="10">Glycogen branching enzyme</fullName>
        <shortName evidence="10">BE</shortName>
    </alternativeName>
</protein>
<dbReference type="AlphaFoldDB" id="A0AAX3BC86"/>
<dbReference type="NCBIfam" id="NF008967">
    <property type="entry name" value="PRK12313.1"/>
    <property type="match status" value="1"/>
</dbReference>